<gene>
    <name evidence="1" type="ORF">DIJ64_14550</name>
</gene>
<name>A0AAD0P5M9_MYCLR</name>
<organism evidence="1 2">
    <name type="scientific">Mycobacterium leprae</name>
    <dbReference type="NCBI Taxonomy" id="1769"/>
    <lineage>
        <taxon>Bacteria</taxon>
        <taxon>Bacillati</taxon>
        <taxon>Actinomycetota</taxon>
        <taxon>Actinomycetes</taxon>
        <taxon>Mycobacteriales</taxon>
        <taxon>Mycobacteriaceae</taxon>
        <taxon>Mycobacterium</taxon>
    </lineage>
</organism>
<protein>
    <submittedName>
        <fullName evidence="1">Uncharacterized protein</fullName>
    </submittedName>
</protein>
<proteinExistence type="predicted"/>
<evidence type="ECO:0000313" key="2">
    <source>
        <dbReference type="Proteomes" id="UP000249682"/>
    </source>
</evidence>
<dbReference type="Proteomes" id="UP000249682">
    <property type="component" value="Chromosome"/>
</dbReference>
<reference evidence="1 2" key="1">
    <citation type="submission" date="2018-05" db="EMBL/GenBank/DDBJ databases">
        <title>Evolution of small genomes with special reference to Mycobacterium leprae.</title>
        <authorList>
            <person name="Mohanty P.S."/>
            <person name="Bansal A.K."/>
            <person name="Gupta U.D."/>
            <person name="Naaz F."/>
            <person name="Dwivedi V.D."/>
            <person name="Singh H."/>
            <person name="Gupta G."/>
            <person name="Sharma S."/>
            <person name="Arora M."/>
        </authorList>
    </citation>
    <scope>NUCLEOTIDE SEQUENCE [LARGE SCALE GENOMIC DNA]</scope>
    <source>
        <strain evidence="1 2">MRHRU-235-G</strain>
    </source>
</reference>
<evidence type="ECO:0000313" key="1">
    <source>
        <dbReference type="EMBL" id="AWV48845.1"/>
    </source>
</evidence>
<sequence length="110" mass="11753">MPLYSRIDTSPSRVSKLKMQVLSYRTPGVMLSACPLNDPGVALIGAAHRSMLISKICLLRSMAMPESLLVERISGDAAPAGGVIAEHRETLVSITIRHIDTVGTVHVSST</sequence>
<accession>A0AAD0P5M9</accession>
<dbReference type="EMBL" id="CP029543">
    <property type="protein sequence ID" value="AWV48845.1"/>
    <property type="molecule type" value="Genomic_DNA"/>
</dbReference>
<dbReference type="AlphaFoldDB" id="A0AAD0P5M9"/>